<feature type="compositionally biased region" description="Basic and acidic residues" evidence="1">
    <location>
        <begin position="75"/>
        <end position="88"/>
    </location>
</feature>
<feature type="compositionally biased region" description="Basic and acidic residues" evidence="1">
    <location>
        <begin position="268"/>
        <end position="280"/>
    </location>
</feature>
<feature type="compositionally biased region" description="Polar residues" evidence="1">
    <location>
        <begin position="483"/>
        <end position="492"/>
    </location>
</feature>
<dbReference type="InterPro" id="IPR013083">
    <property type="entry name" value="Znf_RING/FYVE/PHD"/>
</dbReference>
<evidence type="ECO:0000313" key="2">
    <source>
        <dbReference type="EMBL" id="QBZ66292.1"/>
    </source>
</evidence>
<dbReference type="Pfam" id="PF20826">
    <property type="entry name" value="PHD_5"/>
    <property type="match status" value="1"/>
</dbReference>
<dbReference type="SMART" id="SM00249">
    <property type="entry name" value="PHD"/>
    <property type="match status" value="1"/>
</dbReference>
<accession>A0A4P7NV36</accession>
<proteinExistence type="predicted"/>
<feature type="compositionally biased region" description="Low complexity" evidence="1">
    <location>
        <begin position="395"/>
        <end position="408"/>
    </location>
</feature>
<dbReference type="GO" id="GO:0033698">
    <property type="term" value="C:Rpd3L complex"/>
    <property type="evidence" value="ECO:0007669"/>
    <property type="project" value="TreeGrafter"/>
</dbReference>
<dbReference type="Proteomes" id="UP000294847">
    <property type="component" value="Chromosome 7"/>
</dbReference>
<gene>
    <name evidence="2" type="ORF">PoMZ_13265</name>
</gene>
<feature type="compositionally biased region" description="Basic and acidic residues" evidence="1">
    <location>
        <begin position="221"/>
        <end position="240"/>
    </location>
</feature>
<evidence type="ECO:0000313" key="3">
    <source>
        <dbReference type="Proteomes" id="UP000294847"/>
    </source>
</evidence>
<dbReference type="InterPro" id="IPR011011">
    <property type="entry name" value="Znf_FYVE_PHD"/>
</dbReference>
<feature type="compositionally biased region" description="Pro residues" evidence="1">
    <location>
        <begin position="409"/>
        <end position="425"/>
    </location>
</feature>
<feature type="region of interest" description="Disordered" evidence="1">
    <location>
        <begin position="207"/>
        <end position="505"/>
    </location>
</feature>
<dbReference type="VEuPathDB" id="FungiDB:M_BR32_EuGene_00113011"/>
<reference evidence="2 3" key="1">
    <citation type="journal article" date="2019" name="Mol. Biol. Evol.">
        <title>Blast fungal genomes show frequent chromosomal changes, gene gains and losses, and effector gene turnover.</title>
        <authorList>
            <person name="Gomez Luciano L.B."/>
            <person name="Jason Tsai I."/>
            <person name="Chuma I."/>
            <person name="Tosa Y."/>
            <person name="Chen Y.H."/>
            <person name="Li J.Y."/>
            <person name="Li M.Y."/>
            <person name="Jade Lu M.Y."/>
            <person name="Nakayashiki H."/>
            <person name="Li W.H."/>
        </authorList>
    </citation>
    <scope>NUCLEOTIDE SEQUENCE [LARGE SCALE GENOMIC DNA]</scope>
    <source>
        <strain evidence="2">MZ5-1-6</strain>
    </source>
</reference>
<evidence type="ECO:0000256" key="1">
    <source>
        <dbReference type="SAM" id="MobiDB-lite"/>
    </source>
</evidence>
<feature type="compositionally biased region" description="Basic and acidic residues" evidence="1">
    <location>
        <begin position="530"/>
        <end position="562"/>
    </location>
</feature>
<dbReference type="InterPro" id="IPR003903">
    <property type="entry name" value="UIM_dom"/>
</dbReference>
<feature type="compositionally biased region" description="Basic residues" evidence="1">
    <location>
        <begin position="435"/>
        <end position="447"/>
    </location>
</feature>
<feature type="compositionally biased region" description="Basic and acidic residues" evidence="1">
    <location>
        <begin position="296"/>
        <end position="308"/>
    </location>
</feature>
<feature type="compositionally biased region" description="Polar residues" evidence="1">
    <location>
        <begin position="334"/>
        <end position="350"/>
    </location>
</feature>
<dbReference type="GO" id="GO:0061188">
    <property type="term" value="P:negative regulation of rDNA heterochromatin formation"/>
    <property type="evidence" value="ECO:0007669"/>
    <property type="project" value="TreeGrafter"/>
</dbReference>
<feature type="compositionally biased region" description="Low complexity" evidence="1">
    <location>
        <begin position="12"/>
        <end position="30"/>
    </location>
</feature>
<dbReference type="EMBL" id="CP034210">
    <property type="protein sequence ID" value="QBZ66292.1"/>
    <property type="molecule type" value="Genomic_DNA"/>
</dbReference>
<name>A0A4P7NV36_PYROR</name>
<protein>
    <submittedName>
        <fullName evidence="2">Uncharacterized protein</fullName>
    </submittedName>
</protein>
<dbReference type="OMA" id="RPRYMNP"/>
<organism evidence="2 3">
    <name type="scientific">Pyricularia oryzae</name>
    <name type="common">Rice blast fungus</name>
    <name type="synonym">Magnaporthe oryzae</name>
    <dbReference type="NCBI Taxonomy" id="318829"/>
    <lineage>
        <taxon>Eukaryota</taxon>
        <taxon>Fungi</taxon>
        <taxon>Dikarya</taxon>
        <taxon>Ascomycota</taxon>
        <taxon>Pezizomycotina</taxon>
        <taxon>Sordariomycetes</taxon>
        <taxon>Sordariomycetidae</taxon>
        <taxon>Magnaporthales</taxon>
        <taxon>Pyriculariaceae</taxon>
        <taxon>Pyricularia</taxon>
    </lineage>
</organism>
<dbReference type="InterPro" id="IPR019786">
    <property type="entry name" value="Zinc_finger_PHD-type_CS"/>
</dbReference>
<dbReference type="AlphaFoldDB" id="A0A4P7NV36"/>
<feature type="compositionally biased region" description="Basic and acidic residues" evidence="1">
    <location>
        <begin position="493"/>
        <end position="505"/>
    </location>
</feature>
<feature type="compositionally biased region" description="Polar residues" evidence="1">
    <location>
        <begin position="41"/>
        <end position="54"/>
    </location>
</feature>
<feature type="compositionally biased region" description="Basic and acidic residues" evidence="1">
    <location>
        <begin position="450"/>
        <end position="467"/>
    </location>
</feature>
<dbReference type="PROSITE" id="PS01359">
    <property type="entry name" value="ZF_PHD_1"/>
    <property type="match status" value="1"/>
</dbReference>
<feature type="compositionally biased region" description="Polar residues" evidence="1">
    <location>
        <begin position="563"/>
        <end position="573"/>
    </location>
</feature>
<feature type="compositionally biased region" description="Low complexity" evidence="1">
    <location>
        <begin position="575"/>
        <end position="594"/>
    </location>
</feature>
<dbReference type="SUPFAM" id="SSF57903">
    <property type="entry name" value="FYVE/PHD zinc finger"/>
    <property type="match status" value="1"/>
</dbReference>
<sequence length="660" mass="72272">MGESDTRRSSRARPGQSQSQAPSSSSSTSGRAERSSRSSTNKVPSPQLTASSVSEPPDDGLAVAEPLVRSLRSNRVREADNSSREKTADAGAYSMASSDNEVQEDDESVRCICGLEDYPGPPVIKDDHKHAAAKEALDLEPFLAADVPDEVAGFFLQCDVCKVWQHGGCVGILNADSSPDEYFCEKCRKDLHKISVASNGQRYSLYLPVNRPSRSNSRHTISKEKEKEPPKSPKGRESKSSRAAAAALASHKRRSTLNSRHVYDEEEELRRAIEASKEEAGTGEPSEGSTKRVKRGRSDSEEKTEFTKRQRTGSRSPTPVDESAIQDDSDDGPSKTSSQKSKSRNPTVRNQQRDLQKAEKEEREKQKAEAANKRKSRAERRRADDSDISEEIPLAARTTTARSTAPVAEIPPPPPPPIAASPQPTPEVKTDKSSSKSKKSGSRKKGRNQYTKDRDRSPGRSQSRDVPDPVAGTTSAGGTGPGQSRSRNARTQAKQEKDKEMSWLDMERRIAYWTDFTQRVEQDLNIDREAAEKRKEEEKERQARQRQEQEAGNTHTERDKANRSTCESTTKALTGSLALNGASSTAAANSGSLSRSDVNGASPGEGRTPMIAVTNGDSGTFGANRQGEKSEGQMNIQDRLDFIKGQIKSWHTVFGVDTRS</sequence>
<dbReference type="InterPro" id="IPR053051">
    <property type="entry name" value="HDAC_complex_subunit"/>
</dbReference>
<dbReference type="PROSITE" id="PS50330">
    <property type="entry name" value="UIM"/>
    <property type="match status" value="1"/>
</dbReference>
<dbReference type="Gene3D" id="3.30.40.10">
    <property type="entry name" value="Zinc/RING finger domain, C3HC4 (zinc finger)"/>
    <property type="match status" value="1"/>
</dbReference>
<dbReference type="InterPro" id="IPR001965">
    <property type="entry name" value="Znf_PHD"/>
</dbReference>
<feature type="compositionally biased region" description="Basic and acidic residues" evidence="1">
    <location>
        <begin position="351"/>
        <end position="372"/>
    </location>
</feature>
<dbReference type="PANTHER" id="PTHR47793:SF1">
    <property type="entry name" value="HISTONE DEACETYLASE COMPLEX SUBUNIT CTI6"/>
    <property type="match status" value="1"/>
</dbReference>
<dbReference type="PANTHER" id="PTHR47793">
    <property type="entry name" value="HISTONE DEACETYLASE COMPLEX SUBUNIT CTI6"/>
    <property type="match status" value="1"/>
</dbReference>
<dbReference type="GO" id="GO:0061186">
    <property type="term" value="P:negative regulation of silent mating-type cassette heterochromatin formation"/>
    <property type="evidence" value="ECO:0007669"/>
    <property type="project" value="TreeGrafter"/>
</dbReference>
<dbReference type="GO" id="GO:0070210">
    <property type="term" value="C:Rpd3L-Expanded complex"/>
    <property type="evidence" value="ECO:0007669"/>
    <property type="project" value="TreeGrafter"/>
</dbReference>
<feature type="region of interest" description="Disordered" evidence="1">
    <location>
        <begin position="1"/>
        <end position="103"/>
    </location>
</feature>
<feature type="region of interest" description="Disordered" evidence="1">
    <location>
        <begin position="530"/>
        <end position="633"/>
    </location>
</feature>